<sequence length="113" mass="13125">NSVNNKTRNLGSSTSHEFIEWCGLVQGHQRNNDLAIESKLVMQDLYFDFIAEYPDYSPQGKMTVSRTAFYRWLTAYALFLTGEKPDVGRDMTGRWFRIKEKKKVIPTQSILDI</sequence>
<evidence type="ECO:0000313" key="1">
    <source>
        <dbReference type="EMBL" id="GAF81987.1"/>
    </source>
</evidence>
<proteinExistence type="predicted"/>
<comment type="caution">
    <text evidence="1">The sequence shown here is derived from an EMBL/GenBank/DDBJ whole genome shotgun (WGS) entry which is preliminary data.</text>
</comment>
<protein>
    <submittedName>
        <fullName evidence="1">Uncharacterized protein</fullName>
    </submittedName>
</protein>
<dbReference type="EMBL" id="BARS01004682">
    <property type="protein sequence ID" value="GAF81987.1"/>
    <property type="molecule type" value="Genomic_DNA"/>
</dbReference>
<dbReference type="AlphaFoldDB" id="X0T1G3"/>
<gene>
    <name evidence="1" type="ORF">S01H1_09161</name>
</gene>
<organism evidence="1">
    <name type="scientific">marine sediment metagenome</name>
    <dbReference type="NCBI Taxonomy" id="412755"/>
    <lineage>
        <taxon>unclassified sequences</taxon>
        <taxon>metagenomes</taxon>
        <taxon>ecological metagenomes</taxon>
    </lineage>
</organism>
<accession>X0T1G3</accession>
<name>X0T1G3_9ZZZZ</name>
<reference evidence="1" key="1">
    <citation type="journal article" date="2014" name="Front. Microbiol.">
        <title>High frequency of phylogenetically diverse reductive dehalogenase-homologous genes in deep subseafloor sedimentary metagenomes.</title>
        <authorList>
            <person name="Kawai M."/>
            <person name="Futagami T."/>
            <person name="Toyoda A."/>
            <person name="Takaki Y."/>
            <person name="Nishi S."/>
            <person name="Hori S."/>
            <person name="Arai W."/>
            <person name="Tsubouchi T."/>
            <person name="Morono Y."/>
            <person name="Uchiyama I."/>
            <person name="Ito T."/>
            <person name="Fujiyama A."/>
            <person name="Inagaki F."/>
            <person name="Takami H."/>
        </authorList>
    </citation>
    <scope>NUCLEOTIDE SEQUENCE</scope>
    <source>
        <strain evidence="1">Expedition CK06-06</strain>
    </source>
</reference>
<feature type="non-terminal residue" evidence="1">
    <location>
        <position position="1"/>
    </location>
</feature>